<organism evidence="1 2">
    <name type="scientific">Dinothrombium tinctorium</name>
    <dbReference type="NCBI Taxonomy" id="1965070"/>
    <lineage>
        <taxon>Eukaryota</taxon>
        <taxon>Metazoa</taxon>
        <taxon>Ecdysozoa</taxon>
        <taxon>Arthropoda</taxon>
        <taxon>Chelicerata</taxon>
        <taxon>Arachnida</taxon>
        <taxon>Acari</taxon>
        <taxon>Acariformes</taxon>
        <taxon>Trombidiformes</taxon>
        <taxon>Prostigmata</taxon>
        <taxon>Anystina</taxon>
        <taxon>Parasitengona</taxon>
        <taxon>Trombidioidea</taxon>
        <taxon>Trombidiidae</taxon>
        <taxon>Dinothrombium</taxon>
    </lineage>
</organism>
<dbReference type="Proteomes" id="UP000285301">
    <property type="component" value="Unassembled WGS sequence"/>
</dbReference>
<evidence type="ECO:0000313" key="1">
    <source>
        <dbReference type="EMBL" id="RWS11459.1"/>
    </source>
</evidence>
<proteinExistence type="predicted"/>
<protein>
    <submittedName>
        <fullName evidence="1">Uncharacterized protein</fullName>
    </submittedName>
</protein>
<sequence>MVTESLQK</sequence>
<keyword evidence="2" id="KW-1185">Reference proteome</keyword>
<gene>
    <name evidence="1" type="ORF">B4U79_09419</name>
</gene>
<comment type="caution">
    <text evidence="1">The sequence shown here is derived from an EMBL/GenBank/DDBJ whole genome shotgun (WGS) entry which is preliminary data.</text>
</comment>
<name>A0A3S3PAM6_9ACAR</name>
<reference evidence="1 2" key="1">
    <citation type="journal article" date="2018" name="Gigascience">
        <title>Genomes of trombidid mites reveal novel predicted allergens and laterally-transferred genes associated with secondary metabolism.</title>
        <authorList>
            <person name="Dong X."/>
            <person name="Chaisiri K."/>
            <person name="Xia D."/>
            <person name="Armstrong S.D."/>
            <person name="Fang Y."/>
            <person name="Donnelly M.J."/>
            <person name="Kadowaki T."/>
            <person name="McGarry J.W."/>
            <person name="Darby A.C."/>
            <person name="Makepeace B.L."/>
        </authorList>
    </citation>
    <scope>NUCLEOTIDE SEQUENCE [LARGE SCALE GENOMIC DNA]</scope>
    <source>
        <strain evidence="1">UoL-WK</strain>
    </source>
</reference>
<dbReference type="EMBL" id="NCKU01001696">
    <property type="protein sequence ID" value="RWS11459.1"/>
    <property type="molecule type" value="Genomic_DNA"/>
</dbReference>
<accession>A0A3S3PAM6</accession>
<evidence type="ECO:0000313" key="2">
    <source>
        <dbReference type="Proteomes" id="UP000285301"/>
    </source>
</evidence>